<protein>
    <submittedName>
        <fullName evidence="1">Uncharacterized protein</fullName>
    </submittedName>
</protein>
<reference evidence="1 2" key="1">
    <citation type="journal article" date="2016" name="G3 (Bethesda)">
        <title>First Draft Assembly and Annotation of the Genome of a California Endemic Oak Quercus lobata Nee (Fagaceae).</title>
        <authorList>
            <person name="Sork V.L."/>
            <person name="Fitz-Gibbon S.T."/>
            <person name="Puiu D."/>
            <person name="Crepeau M."/>
            <person name="Gugger P.F."/>
            <person name="Sherman R."/>
            <person name="Stevens K."/>
            <person name="Langley C.H."/>
            <person name="Pellegrini M."/>
            <person name="Salzberg S.L."/>
        </authorList>
    </citation>
    <scope>NUCLEOTIDE SEQUENCE [LARGE SCALE GENOMIC DNA]</scope>
    <source>
        <strain evidence="1 2">cv. SW786</strain>
    </source>
</reference>
<accession>A0A7N2LFF1</accession>
<organism evidence="1 2">
    <name type="scientific">Quercus lobata</name>
    <name type="common">Valley oak</name>
    <dbReference type="NCBI Taxonomy" id="97700"/>
    <lineage>
        <taxon>Eukaryota</taxon>
        <taxon>Viridiplantae</taxon>
        <taxon>Streptophyta</taxon>
        <taxon>Embryophyta</taxon>
        <taxon>Tracheophyta</taxon>
        <taxon>Spermatophyta</taxon>
        <taxon>Magnoliopsida</taxon>
        <taxon>eudicotyledons</taxon>
        <taxon>Gunneridae</taxon>
        <taxon>Pentapetalae</taxon>
        <taxon>rosids</taxon>
        <taxon>fabids</taxon>
        <taxon>Fagales</taxon>
        <taxon>Fagaceae</taxon>
        <taxon>Quercus</taxon>
    </lineage>
</organism>
<evidence type="ECO:0000313" key="2">
    <source>
        <dbReference type="Proteomes" id="UP000594261"/>
    </source>
</evidence>
<evidence type="ECO:0000313" key="1">
    <source>
        <dbReference type="EnsemblPlants" id="QL04p042320:mrna"/>
    </source>
</evidence>
<dbReference type="InParanoid" id="A0A7N2LFF1"/>
<dbReference type="AlphaFoldDB" id="A0A7N2LFF1"/>
<dbReference type="EMBL" id="LRBV02000004">
    <property type="status" value="NOT_ANNOTATED_CDS"/>
    <property type="molecule type" value="Genomic_DNA"/>
</dbReference>
<proteinExistence type="predicted"/>
<keyword evidence="2" id="KW-1185">Reference proteome</keyword>
<dbReference type="Gramene" id="QL04p042320:mrna">
    <property type="protein sequence ID" value="QL04p042320:mrna"/>
    <property type="gene ID" value="QL04p042320"/>
</dbReference>
<dbReference type="Proteomes" id="UP000594261">
    <property type="component" value="Chromosome 4"/>
</dbReference>
<sequence length="92" mass="9982">MKSLLHVIRLDADTFTDEEFAAWIADPTFPDEPLSQIFSDLPPLVEVGVVSSTGKAIAGRPFLCSLCGSFGVNGTIGLLKELEQNAEQWSSR</sequence>
<dbReference type="EnsemblPlants" id="QL04p042320:mrna">
    <property type="protein sequence ID" value="QL04p042320:mrna"/>
    <property type="gene ID" value="QL04p042320"/>
</dbReference>
<name>A0A7N2LFF1_QUELO</name>
<reference evidence="1" key="2">
    <citation type="submission" date="2021-01" db="UniProtKB">
        <authorList>
            <consortium name="EnsemblPlants"/>
        </authorList>
    </citation>
    <scope>IDENTIFICATION</scope>
</reference>